<evidence type="ECO:0000313" key="3">
    <source>
        <dbReference type="EMBL" id="TFW28189.1"/>
    </source>
</evidence>
<feature type="chain" id="PRO_5021385475" evidence="1">
    <location>
        <begin position="23"/>
        <end position="475"/>
    </location>
</feature>
<dbReference type="SUPFAM" id="SSF53300">
    <property type="entry name" value="vWA-like"/>
    <property type="match status" value="1"/>
</dbReference>
<reference evidence="3 4" key="1">
    <citation type="submission" date="2019-03" db="EMBL/GenBank/DDBJ databases">
        <title>Draft Genome Sequence of Massilia arenosa sp. nov., a Novel Massilia Species Isolated from a Sandy-loam Maize Soil.</title>
        <authorList>
            <person name="Raths R."/>
            <person name="Peta V."/>
            <person name="Bucking H."/>
        </authorList>
    </citation>
    <scope>NUCLEOTIDE SEQUENCE [LARGE SCALE GENOMIC DNA]</scope>
    <source>
        <strain evidence="3 4">MC02</strain>
    </source>
</reference>
<evidence type="ECO:0000259" key="2">
    <source>
        <dbReference type="PROSITE" id="PS50234"/>
    </source>
</evidence>
<protein>
    <submittedName>
        <fullName evidence="3">VWA domain-containing protein</fullName>
    </submittedName>
</protein>
<dbReference type="RefSeq" id="WP_135205713.1">
    <property type="nucleotide sequence ID" value="NZ_SPVF01000039.1"/>
</dbReference>
<dbReference type="AlphaFoldDB" id="A0A4Y9SS75"/>
<organism evidence="3 4">
    <name type="scientific">Zemynaea arenosa</name>
    <dbReference type="NCBI Taxonomy" id="2561931"/>
    <lineage>
        <taxon>Bacteria</taxon>
        <taxon>Pseudomonadati</taxon>
        <taxon>Pseudomonadota</taxon>
        <taxon>Betaproteobacteria</taxon>
        <taxon>Burkholderiales</taxon>
        <taxon>Oxalobacteraceae</taxon>
        <taxon>Telluria group</taxon>
        <taxon>Zemynaea</taxon>
    </lineage>
</organism>
<proteinExistence type="predicted"/>
<dbReference type="OrthoDB" id="9783818at2"/>
<dbReference type="Pfam" id="PF13519">
    <property type="entry name" value="VWA_2"/>
    <property type="match status" value="1"/>
</dbReference>
<dbReference type="SMART" id="SM00327">
    <property type="entry name" value="VWA"/>
    <property type="match status" value="1"/>
</dbReference>
<evidence type="ECO:0000256" key="1">
    <source>
        <dbReference type="SAM" id="SignalP"/>
    </source>
</evidence>
<name>A0A4Y9SS75_9BURK</name>
<dbReference type="InterPro" id="IPR002035">
    <property type="entry name" value="VWF_A"/>
</dbReference>
<accession>A0A4Y9SS75</accession>
<dbReference type="Proteomes" id="UP000298438">
    <property type="component" value="Unassembled WGS sequence"/>
</dbReference>
<feature type="domain" description="VWFA" evidence="2">
    <location>
        <begin position="28"/>
        <end position="206"/>
    </location>
</feature>
<dbReference type="InterPro" id="IPR036465">
    <property type="entry name" value="vWFA_dom_sf"/>
</dbReference>
<sequence length="475" mass="49228">MYRLCLAASAALMLAAAGPAGAATAPAPTMLVLDASNSMWGQIGGVSKFDIARKSLASFVGALPAGQPIGLTAYGHRRKDDCLDVETVLPVGVLDKSRLDAALKPLAPRGKTPLARAIAQAAETLDYKKQPATVVVLTDGLETCSANPCAEVEQLVAQGRQLTVHIIGFDMRATEREQLRCIAQAGHGRLALAGNAQELALALANVHGTAAVPEAAGRKSAALHAAPAAPRAGAQFEVTWDGAAMDGDSVTLSLPEVPLGGGAGFSYLKKTGKAVVTAPETPGAYELRYLDKKGGKPLGTLALTVEPAEAFVTPPPTVPGNKPFLVKWGGPANRGDMIYLVEGKKQLAYANPTKGSDAKLRAPARSGEFEVVYQTQNGKVLATQRVTVAMEPIVLRLAGLVAKGKPFTVAFTGSVGDGDVVSYTPVVDPHASGRTYYNAIAGSPAKLVAPTVAGKYEIQYKNDGVLLATLPLIVQ</sequence>
<keyword evidence="1" id="KW-0732">Signal</keyword>
<feature type="signal peptide" evidence="1">
    <location>
        <begin position="1"/>
        <end position="22"/>
    </location>
</feature>
<gene>
    <name evidence="3" type="ORF">E4L96_02805</name>
</gene>
<dbReference type="EMBL" id="SPVF01000039">
    <property type="protein sequence ID" value="TFW28189.1"/>
    <property type="molecule type" value="Genomic_DNA"/>
</dbReference>
<dbReference type="PROSITE" id="PS50234">
    <property type="entry name" value="VWFA"/>
    <property type="match status" value="1"/>
</dbReference>
<dbReference type="Gene3D" id="3.40.50.410">
    <property type="entry name" value="von Willebrand factor, type A domain"/>
    <property type="match status" value="1"/>
</dbReference>
<keyword evidence="4" id="KW-1185">Reference proteome</keyword>
<comment type="caution">
    <text evidence="3">The sequence shown here is derived from an EMBL/GenBank/DDBJ whole genome shotgun (WGS) entry which is preliminary data.</text>
</comment>
<evidence type="ECO:0000313" key="4">
    <source>
        <dbReference type="Proteomes" id="UP000298438"/>
    </source>
</evidence>